<dbReference type="PANTHER" id="PTHR10434">
    <property type="entry name" value="1-ACYL-SN-GLYCEROL-3-PHOSPHATE ACYLTRANSFERASE"/>
    <property type="match status" value="1"/>
</dbReference>
<accession>A0ABU6JYB8</accession>
<organism evidence="5 6">
    <name type="scientific">Uliginosibacterium silvisoli</name>
    <dbReference type="NCBI Taxonomy" id="3114758"/>
    <lineage>
        <taxon>Bacteria</taxon>
        <taxon>Pseudomonadati</taxon>
        <taxon>Pseudomonadota</taxon>
        <taxon>Betaproteobacteria</taxon>
        <taxon>Rhodocyclales</taxon>
        <taxon>Zoogloeaceae</taxon>
        <taxon>Uliginosibacterium</taxon>
    </lineage>
</organism>
<dbReference type="Proteomes" id="UP001331561">
    <property type="component" value="Unassembled WGS sequence"/>
</dbReference>
<dbReference type="CDD" id="cd07989">
    <property type="entry name" value="LPLAT_AGPAT-like"/>
    <property type="match status" value="1"/>
</dbReference>
<name>A0ABU6JYB8_9RHOO</name>
<dbReference type="SMART" id="SM00563">
    <property type="entry name" value="PlsC"/>
    <property type="match status" value="1"/>
</dbReference>
<evidence type="ECO:0000313" key="6">
    <source>
        <dbReference type="Proteomes" id="UP001331561"/>
    </source>
</evidence>
<evidence type="ECO:0000256" key="3">
    <source>
        <dbReference type="ARBA" id="ARBA00023315"/>
    </source>
</evidence>
<dbReference type="RefSeq" id="WP_327597634.1">
    <property type="nucleotide sequence ID" value="NZ_JAYXHS010000001.1"/>
</dbReference>
<dbReference type="EMBL" id="JAYXHS010000001">
    <property type="protein sequence ID" value="MEC5384663.1"/>
    <property type="molecule type" value="Genomic_DNA"/>
</dbReference>
<comment type="pathway">
    <text evidence="1">Lipid metabolism.</text>
</comment>
<sequence>MTSRSTSARPSLLSRFIARIVALFLIALVRLVTGAQARWTGTAPLPQQRLYYANHSSHLDFLLLWALLPPRLRWQTRPVAGADYWNKSAVRRYLIRHVFNGVLVERGGDSKTGPNGERLNDPLAPILAAVAAGDSLIFFPEGTRNANEEMLPFKSGLFHIARQCAQLELVPARIENLNRVMPKGELLPLPLVCTINFGAPVVLQADEPKEQFLTRARDAIIQMIPRAA</sequence>
<comment type="caution">
    <text evidence="5">The sequence shown here is derived from an EMBL/GenBank/DDBJ whole genome shotgun (WGS) entry which is preliminary data.</text>
</comment>
<reference evidence="5 6" key="1">
    <citation type="submission" date="2024-01" db="EMBL/GenBank/DDBJ databases">
        <title>Uliginosibacterium soil sp. nov.</title>
        <authorList>
            <person name="Lv Y."/>
        </authorList>
    </citation>
    <scope>NUCLEOTIDE SEQUENCE [LARGE SCALE GENOMIC DNA]</scope>
    <source>
        <strain evidence="5 6">H3</strain>
    </source>
</reference>
<keyword evidence="2" id="KW-0808">Transferase</keyword>
<dbReference type="InterPro" id="IPR002123">
    <property type="entry name" value="Plipid/glycerol_acylTrfase"/>
</dbReference>
<proteinExistence type="predicted"/>
<keyword evidence="3 5" id="KW-0012">Acyltransferase</keyword>
<gene>
    <name evidence="5" type="ORF">VVD49_02955</name>
</gene>
<evidence type="ECO:0000256" key="2">
    <source>
        <dbReference type="ARBA" id="ARBA00022679"/>
    </source>
</evidence>
<dbReference type="GO" id="GO:0016746">
    <property type="term" value="F:acyltransferase activity"/>
    <property type="evidence" value="ECO:0007669"/>
    <property type="project" value="UniProtKB-KW"/>
</dbReference>
<dbReference type="Pfam" id="PF01553">
    <property type="entry name" value="Acyltransferase"/>
    <property type="match status" value="1"/>
</dbReference>
<evidence type="ECO:0000313" key="5">
    <source>
        <dbReference type="EMBL" id="MEC5384663.1"/>
    </source>
</evidence>
<keyword evidence="6" id="KW-1185">Reference proteome</keyword>
<dbReference type="SUPFAM" id="SSF69593">
    <property type="entry name" value="Glycerol-3-phosphate (1)-acyltransferase"/>
    <property type="match status" value="1"/>
</dbReference>
<feature type="domain" description="Phospholipid/glycerol acyltransferase" evidence="4">
    <location>
        <begin position="49"/>
        <end position="177"/>
    </location>
</feature>
<evidence type="ECO:0000259" key="4">
    <source>
        <dbReference type="SMART" id="SM00563"/>
    </source>
</evidence>
<evidence type="ECO:0000256" key="1">
    <source>
        <dbReference type="ARBA" id="ARBA00005189"/>
    </source>
</evidence>
<protein>
    <submittedName>
        <fullName evidence="5">Lysophospholipid acyltransferase family protein</fullName>
    </submittedName>
</protein>
<dbReference type="PANTHER" id="PTHR10434:SF11">
    <property type="entry name" value="1-ACYL-SN-GLYCEROL-3-PHOSPHATE ACYLTRANSFERASE"/>
    <property type="match status" value="1"/>
</dbReference>